<reference evidence="3" key="1">
    <citation type="journal article" date="2012" name="Nature">
        <title>The oyster genome reveals stress adaptation and complexity of shell formation.</title>
        <authorList>
            <person name="Zhang G."/>
            <person name="Fang X."/>
            <person name="Guo X."/>
            <person name="Li L."/>
            <person name="Luo R."/>
            <person name="Xu F."/>
            <person name="Yang P."/>
            <person name="Zhang L."/>
            <person name="Wang X."/>
            <person name="Qi H."/>
            <person name="Xiong Z."/>
            <person name="Que H."/>
            <person name="Xie Y."/>
            <person name="Holland P.W."/>
            <person name="Paps J."/>
            <person name="Zhu Y."/>
            <person name="Wu F."/>
            <person name="Chen Y."/>
            <person name="Wang J."/>
            <person name="Peng C."/>
            <person name="Meng J."/>
            <person name="Yang L."/>
            <person name="Liu J."/>
            <person name="Wen B."/>
            <person name="Zhang N."/>
            <person name="Huang Z."/>
            <person name="Zhu Q."/>
            <person name="Feng Y."/>
            <person name="Mount A."/>
            <person name="Hedgecock D."/>
            <person name="Xu Z."/>
            <person name="Liu Y."/>
            <person name="Domazet-Loso T."/>
            <person name="Du Y."/>
            <person name="Sun X."/>
            <person name="Zhang S."/>
            <person name="Liu B."/>
            <person name="Cheng P."/>
            <person name="Jiang X."/>
            <person name="Li J."/>
            <person name="Fan D."/>
            <person name="Wang W."/>
            <person name="Fu W."/>
            <person name="Wang T."/>
            <person name="Wang B."/>
            <person name="Zhang J."/>
            <person name="Peng Z."/>
            <person name="Li Y."/>
            <person name="Li N."/>
            <person name="Wang J."/>
            <person name="Chen M."/>
            <person name="He Y."/>
            <person name="Tan F."/>
            <person name="Song X."/>
            <person name="Zheng Q."/>
            <person name="Huang R."/>
            <person name="Yang H."/>
            <person name="Du X."/>
            <person name="Chen L."/>
            <person name="Yang M."/>
            <person name="Gaffney P.M."/>
            <person name="Wang S."/>
            <person name="Luo L."/>
            <person name="She Z."/>
            <person name="Ming Y."/>
            <person name="Huang W."/>
            <person name="Zhang S."/>
            <person name="Huang B."/>
            <person name="Zhang Y."/>
            <person name="Qu T."/>
            <person name="Ni P."/>
            <person name="Miao G."/>
            <person name="Wang J."/>
            <person name="Wang Q."/>
            <person name="Steinberg C.E."/>
            <person name="Wang H."/>
            <person name="Li N."/>
            <person name="Qian L."/>
            <person name="Zhang G."/>
            <person name="Li Y."/>
            <person name="Yang H."/>
            <person name="Liu X."/>
            <person name="Wang J."/>
            <person name="Yin Y."/>
            <person name="Wang J."/>
        </authorList>
    </citation>
    <scope>NUCLEOTIDE SEQUENCE [LARGE SCALE GENOMIC DNA]</scope>
    <source>
        <strain evidence="3">05x7-T-G4-1.051#20</strain>
    </source>
</reference>
<feature type="domain" description="EF-hand" evidence="2">
    <location>
        <begin position="54"/>
        <end position="89"/>
    </location>
</feature>
<dbReference type="PANTHER" id="PTHR10827">
    <property type="entry name" value="RETICULOCALBIN"/>
    <property type="match status" value="1"/>
</dbReference>
<dbReference type="Pfam" id="PF13499">
    <property type="entry name" value="EF-hand_7"/>
    <property type="match status" value="1"/>
</dbReference>
<dbReference type="EMBL" id="JH817076">
    <property type="protein sequence ID" value="EKC40863.1"/>
    <property type="molecule type" value="Genomic_DNA"/>
</dbReference>
<proteinExistence type="predicted"/>
<dbReference type="SUPFAM" id="SSF47473">
    <property type="entry name" value="EF-hand"/>
    <property type="match status" value="1"/>
</dbReference>
<dbReference type="InParanoid" id="K1R529"/>
<protein>
    <submittedName>
        <fullName evidence="3">Calumenin</fullName>
    </submittedName>
</protein>
<evidence type="ECO:0000313" key="3">
    <source>
        <dbReference type="EMBL" id="EKC40863.1"/>
    </source>
</evidence>
<dbReference type="AlphaFoldDB" id="K1R529"/>
<dbReference type="Gene3D" id="1.10.238.10">
    <property type="entry name" value="EF-hand"/>
    <property type="match status" value="1"/>
</dbReference>
<evidence type="ECO:0000259" key="2">
    <source>
        <dbReference type="PROSITE" id="PS50222"/>
    </source>
</evidence>
<organism evidence="3">
    <name type="scientific">Magallana gigas</name>
    <name type="common">Pacific oyster</name>
    <name type="synonym">Crassostrea gigas</name>
    <dbReference type="NCBI Taxonomy" id="29159"/>
    <lineage>
        <taxon>Eukaryota</taxon>
        <taxon>Metazoa</taxon>
        <taxon>Spiralia</taxon>
        <taxon>Lophotrochozoa</taxon>
        <taxon>Mollusca</taxon>
        <taxon>Bivalvia</taxon>
        <taxon>Autobranchia</taxon>
        <taxon>Pteriomorphia</taxon>
        <taxon>Ostreida</taxon>
        <taxon>Ostreoidea</taxon>
        <taxon>Ostreidae</taxon>
        <taxon>Magallana</taxon>
    </lineage>
</organism>
<name>K1R529_MAGGI</name>
<dbReference type="PROSITE" id="PS50222">
    <property type="entry name" value="EF_HAND_2"/>
    <property type="match status" value="2"/>
</dbReference>
<dbReference type="GO" id="GO:0005509">
    <property type="term" value="F:calcium ion binding"/>
    <property type="evidence" value="ECO:0007669"/>
    <property type="project" value="InterPro"/>
</dbReference>
<dbReference type="PROSITE" id="PS00018">
    <property type="entry name" value="EF_HAND_1"/>
    <property type="match status" value="2"/>
</dbReference>
<accession>K1R529</accession>
<dbReference type="PANTHER" id="PTHR10827:SF52">
    <property type="entry name" value="IP16409P"/>
    <property type="match status" value="1"/>
</dbReference>
<dbReference type="InterPro" id="IPR011992">
    <property type="entry name" value="EF-hand-dom_pair"/>
</dbReference>
<feature type="domain" description="EF-hand" evidence="2">
    <location>
        <begin position="24"/>
        <end position="53"/>
    </location>
</feature>
<keyword evidence="1" id="KW-0106">Calcium</keyword>
<dbReference type="GO" id="GO:0005783">
    <property type="term" value="C:endoplasmic reticulum"/>
    <property type="evidence" value="ECO:0007669"/>
    <property type="project" value="TreeGrafter"/>
</dbReference>
<dbReference type="InterPro" id="IPR002048">
    <property type="entry name" value="EF_hand_dom"/>
</dbReference>
<gene>
    <name evidence="3" type="ORF">CGI_10004836</name>
</gene>
<dbReference type="HOGENOM" id="CLU_044718_2_1_1"/>
<evidence type="ECO:0000256" key="1">
    <source>
        <dbReference type="ARBA" id="ARBA00022837"/>
    </source>
</evidence>
<sequence length="103" mass="12068">MFFSLKYSCHNVYKNDKQLLLLEEERFTDFDKNRDGILDKKEIKDWVLPDNNEAAVEEAEHLIERSDSDKDGKLSIEEIVNNHEDFVGSQATNYGEFLPKDEL</sequence>
<dbReference type="InterPro" id="IPR018247">
    <property type="entry name" value="EF_Hand_1_Ca_BS"/>
</dbReference>